<proteinExistence type="predicted"/>
<evidence type="ECO:0000259" key="1">
    <source>
        <dbReference type="Pfam" id="PF13930"/>
    </source>
</evidence>
<dbReference type="Proteomes" id="UP000282674">
    <property type="component" value="Unassembled WGS sequence"/>
</dbReference>
<dbReference type="AlphaFoldDB" id="A0A3M2LVT5"/>
<evidence type="ECO:0000313" key="2">
    <source>
        <dbReference type="EMBL" id="RMI41010.1"/>
    </source>
</evidence>
<comment type="caution">
    <text evidence="2">The sequence shown here is derived from an EMBL/GenBank/DDBJ whole genome shotgun (WGS) entry which is preliminary data.</text>
</comment>
<reference evidence="2 3" key="1">
    <citation type="submission" date="2018-10" db="EMBL/GenBank/DDBJ databases">
        <title>Isolation from soil.</title>
        <authorList>
            <person name="Hu J."/>
        </authorList>
    </citation>
    <scope>NUCLEOTIDE SEQUENCE [LARGE SCALE GENOMIC DNA]</scope>
    <source>
        <strain evidence="2 3">NEAU-Ht49</strain>
    </source>
</reference>
<organism evidence="2 3">
    <name type="scientific">Actinomadura harenae</name>
    <dbReference type="NCBI Taxonomy" id="2483351"/>
    <lineage>
        <taxon>Bacteria</taxon>
        <taxon>Bacillati</taxon>
        <taxon>Actinomycetota</taxon>
        <taxon>Actinomycetes</taxon>
        <taxon>Streptosporangiales</taxon>
        <taxon>Thermomonosporaceae</taxon>
        <taxon>Actinomadura</taxon>
    </lineage>
</organism>
<keyword evidence="3" id="KW-1185">Reference proteome</keyword>
<gene>
    <name evidence="2" type="ORF">EBO15_24710</name>
</gene>
<dbReference type="Gene3D" id="3.40.570.10">
    <property type="entry name" value="Extracellular Endonuclease, subunit A"/>
    <property type="match status" value="1"/>
</dbReference>
<dbReference type="EMBL" id="RFFG01000047">
    <property type="protein sequence ID" value="RMI41010.1"/>
    <property type="molecule type" value="Genomic_DNA"/>
</dbReference>
<feature type="domain" description="Type VII secretion system protein EssD-like" evidence="1">
    <location>
        <begin position="95"/>
        <end position="217"/>
    </location>
</feature>
<evidence type="ECO:0000313" key="3">
    <source>
        <dbReference type="Proteomes" id="UP000282674"/>
    </source>
</evidence>
<sequence>MMRLSPSQSVTLRSRACCLRGPSFRAASPAPGGFVATRRTTRALLTGATLTAALVSPLTTTSASAVTAPPVRSGLHPAEQGPIDPAPCAEHLTPSHTYHADGATYRTDAQGRPERAEANDLTHSEAVRGSCQGKAGHMAGVKGYDGGHLIAATLHGVDRRYDLVPQWASVNRGAYMKFESGAKRCLKQPGGRIHHYRIKVTYPEATTLVPDAFHTDVEVSTTGHDPQELKLDFPNRELSRSEYGRLRGAYERLYKAAGCGEPEADATH</sequence>
<accession>A0A3M2LVT5</accession>
<name>A0A3M2LVT5_9ACTN</name>
<dbReference type="InterPro" id="IPR044929">
    <property type="entry name" value="DNA/RNA_non-sp_Endonuclease_sf"/>
</dbReference>
<dbReference type="InterPro" id="IPR044927">
    <property type="entry name" value="Endonuclea_NS_2"/>
</dbReference>
<protein>
    <recommendedName>
        <fullName evidence="1">Type VII secretion system protein EssD-like domain-containing protein</fullName>
    </recommendedName>
</protein>
<dbReference type="Pfam" id="PF13930">
    <property type="entry name" value="Endonuclea_NS_2"/>
    <property type="match status" value="1"/>
</dbReference>